<comment type="caution">
    <text evidence="4">The sequence shown here is derived from an EMBL/GenBank/DDBJ whole genome shotgun (WGS) entry which is preliminary data.</text>
</comment>
<dbReference type="Pfam" id="PF01590">
    <property type="entry name" value="GAF"/>
    <property type="match status" value="1"/>
</dbReference>
<dbReference type="Proteomes" id="UP000767854">
    <property type="component" value="Unassembled WGS sequence"/>
</dbReference>
<evidence type="ECO:0000256" key="1">
    <source>
        <dbReference type="ARBA" id="ARBA00038454"/>
    </source>
</evidence>
<protein>
    <submittedName>
        <fullName evidence="4">GAF domain-containing protein</fullName>
    </submittedName>
</protein>
<reference evidence="4 5" key="1">
    <citation type="submission" date="2021-01" db="EMBL/GenBank/DDBJ databases">
        <title>Genomic Encyclopedia of Type Strains, Phase IV (KMG-IV): sequencing the most valuable type-strain genomes for metagenomic binning, comparative biology and taxonomic classification.</title>
        <authorList>
            <person name="Goeker M."/>
        </authorList>
    </citation>
    <scope>NUCLEOTIDE SEQUENCE [LARGE SCALE GENOMIC DNA]</scope>
    <source>
        <strain evidence="4 5">DSM 24436</strain>
    </source>
</reference>
<evidence type="ECO:0000313" key="4">
    <source>
        <dbReference type="EMBL" id="MBM7563036.1"/>
    </source>
</evidence>
<dbReference type="InterPro" id="IPR000614">
    <property type="entry name" value="FRMsr_CS"/>
</dbReference>
<gene>
    <name evidence="4" type="ORF">JOC49_002611</name>
</gene>
<feature type="domain" description="GAF" evidence="3">
    <location>
        <begin position="50"/>
        <end position="152"/>
    </location>
</feature>
<dbReference type="InterPro" id="IPR003018">
    <property type="entry name" value="GAF"/>
</dbReference>
<keyword evidence="2" id="KW-0812">Transmembrane</keyword>
<keyword evidence="5" id="KW-1185">Reference proteome</keyword>
<dbReference type="RefSeq" id="WP_204665459.1">
    <property type="nucleotide sequence ID" value="NZ_JAFBDT010000054.1"/>
</dbReference>
<comment type="similarity">
    <text evidence="1">Belongs to the free Met sulfoxide reductase family.</text>
</comment>
<dbReference type="InterPro" id="IPR051330">
    <property type="entry name" value="Phosphatase_reg/MetRdx"/>
</dbReference>
<dbReference type="InterPro" id="IPR029016">
    <property type="entry name" value="GAF-like_dom_sf"/>
</dbReference>
<keyword evidence="2" id="KW-0472">Membrane</keyword>
<keyword evidence="2" id="KW-1133">Transmembrane helix</keyword>
<dbReference type="PANTHER" id="PTHR21021:SF15">
    <property type="entry name" value="FREE METHIONINE-R-SULFOXIDE REDUCTASE"/>
    <property type="match status" value="1"/>
</dbReference>
<accession>A0ABS2MUA5</accession>
<evidence type="ECO:0000313" key="5">
    <source>
        <dbReference type="Proteomes" id="UP000767854"/>
    </source>
</evidence>
<dbReference type="PROSITE" id="PS01320">
    <property type="entry name" value="UPF0067"/>
    <property type="match status" value="1"/>
</dbReference>
<feature type="transmembrane region" description="Helical" evidence="2">
    <location>
        <begin position="136"/>
        <end position="156"/>
    </location>
</feature>
<dbReference type="EMBL" id="JAFBDT010000054">
    <property type="protein sequence ID" value="MBM7563036.1"/>
    <property type="molecule type" value="Genomic_DNA"/>
</dbReference>
<dbReference type="Gene3D" id="3.30.450.40">
    <property type="match status" value="1"/>
</dbReference>
<evidence type="ECO:0000259" key="3">
    <source>
        <dbReference type="Pfam" id="PF01590"/>
    </source>
</evidence>
<dbReference type="SUPFAM" id="SSF55781">
    <property type="entry name" value="GAF domain-like"/>
    <property type="match status" value="1"/>
</dbReference>
<organism evidence="4 5">
    <name type="scientific">Fusibacter tunisiensis</name>
    <dbReference type="NCBI Taxonomy" id="1008308"/>
    <lineage>
        <taxon>Bacteria</taxon>
        <taxon>Bacillati</taxon>
        <taxon>Bacillota</taxon>
        <taxon>Clostridia</taxon>
        <taxon>Eubacteriales</taxon>
        <taxon>Eubacteriales Family XII. Incertae Sedis</taxon>
        <taxon>Fusibacter</taxon>
    </lineage>
</organism>
<name>A0ABS2MUA5_9FIRM</name>
<sequence>MACMYPAPNNTPEVLYPYIKNELLKLFETEDNWIANAANAAATLGFLMPQLNWAGFYLYDGKELVLGPFWGKPAVTRIQIGKGVCGDSAQTQKTIVVPDVHQYPGHIACDLFSNSEIVIPLFKDNHPKNTKKTTTLILLINSHCPVYGIVCLLYYLC</sequence>
<dbReference type="PANTHER" id="PTHR21021">
    <property type="entry name" value="GAF/PUTATIVE CYTOSKELETAL PROTEIN"/>
    <property type="match status" value="1"/>
</dbReference>
<evidence type="ECO:0000256" key="2">
    <source>
        <dbReference type="SAM" id="Phobius"/>
    </source>
</evidence>
<proteinExistence type="inferred from homology"/>